<protein>
    <recommendedName>
        <fullName evidence="5">UDP-N-acetylmuramate dehydrogenase</fullName>
        <ecNumber evidence="5">1.3.1.98</ecNumber>
    </recommendedName>
</protein>
<dbReference type="Gene3D" id="3.30.43.10">
    <property type="entry name" value="Uridine Diphospho-n-acetylenolpyruvylglucosamine Reductase, domain 2"/>
    <property type="match status" value="1"/>
</dbReference>
<name>A0A381UBT2_9ZZZZ</name>
<evidence type="ECO:0000256" key="2">
    <source>
        <dbReference type="ARBA" id="ARBA00003921"/>
    </source>
</evidence>
<comment type="pathway">
    <text evidence="4">Cell wall biogenesis; peptidoglycan biosynthesis.</text>
</comment>
<keyword evidence="9" id="KW-0274">FAD</keyword>
<keyword evidence="10" id="KW-0521">NADP</keyword>
<evidence type="ECO:0000256" key="1">
    <source>
        <dbReference type="ARBA" id="ARBA00001974"/>
    </source>
</evidence>
<dbReference type="InterPro" id="IPR006094">
    <property type="entry name" value="Oxid_FAD_bind_N"/>
</dbReference>
<dbReference type="InterPro" id="IPR036635">
    <property type="entry name" value="MurB_C_sf"/>
</dbReference>
<keyword evidence="6" id="KW-0963">Cytoplasm</keyword>
<dbReference type="PANTHER" id="PTHR21071:SF4">
    <property type="entry name" value="UDP-N-ACETYLENOLPYRUVOYLGLUCOSAMINE REDUCTASE"/>
    <property type="match status" value="1"/>
</dbReference>
<dbReference type="InterPro" id="IPR036318">
    <property type="entry name" value="FAD-bd_PCMH-like_sf"/>
</dbReference>
<dbReference type="InterPro" id="IPR016166">
    <property type="entry name" value="FAD-bd_PCMH"/>
</dbReference>
<evidence type="ECO:0000256" key="5">
    <source>
        <dbReference type="ARBA" id="ARBA00012518"/>
    </source>
</evidence>
<comment type="function">
    <text evidence="2">Cell wall formation.</text>
</comment>
<keyword evidence="15" id="KW-0961">Cell wall biogenesis/degradation</keyword>
<dbReference type="GO" id="GO:0071555">
    <property type="term" value="P:cell wall organization"/>
    <property type="evidence" value="ECO:0007669"/>
    <property type="project" value="UniProtKB-KW"/>
</dbReference>
<evidence type="ECO:0000256" key="6">
    <source>
        <dbReference type="ARBA" id="ARBA00022490"/>
    </source>
</evidence>
<reference evidence="18" key="1">
    <citation type="submission" date="2018-05" db="EMBL/GenBank/DDBJ databases">
        <authorList>
            <person name="Lanie J.A."/>
            <person name="Ng W.-L."/>
            <person name="Kazmierczak K.M."/>
            <person name="Andrzejewski T.M."/>
            <person name="Davidsen T.M."/>
            <person name="Wayne K.J."/>
            <person name="Tettelin H."/>
            <person name="Glass J.I."/>
            <person name="Rusch D."/>
            <person name="Podicherti R."/>
            <person name="Tsui H.-C.T."/>
            <person name="Winkler M.E."/>
        </authorList>
    </citation>
    <scope>NUCLEOTIDE SEQUENCE</scope>
</reference>
<keyword evidence="8" id="KW-0285">Flavoprotein</keyword>
<comment type="catalytic activity">
    <reaction evidence="16">
        <text>UDP-N-acetyl-alpha-D-muramate + NADP(+) = UDP-N-acetyl-3-O-(1-carboxyvinyl)-alpha-D-glucosamine + NADPH + H(+)</text>
        <dbReference type="Rhea" id="RHEA:12248"/>
        <dbReference type="ChEBI" id="CHEBI:15378"/>
        <dbReference type="ChEBI" id="CHEBI:57783"/>
        <dbReference type="ChEBI" id="CHEBI:58349"/>
        <dbReference type="ChEBI" id="CHEBI:68483"/>
        <dbReference type="ChEBI" id="CHEBI:70757"/>
        <dbReference type="EC" id="1.3.1.98"/>
    </reaction>
</comment>
<gene>
    <name evidence="18" type="ORF">METZ01_LOCUS76917</name>
</gene>
<dbReference type="GO" id="GO:0008762">
    <property type="term" value="F:UDP-N-acetylmuramate dehydrogenase activity"/>
    <property type="evidence" value="ECO:0007669"/>
    <property type="project" value="UniProtKB-EC"/>
</dbReference>
<keyword evidence="12" id="KW-0573">Peptidoglycan synthesis</keyword>
<evidence type="ECO:0000256" key="11">
    <source>
        <dbReference type="ARBA" id="ARBA00022960"/>
    </source>
</evidence>
<dbReference type="SUPFAM" id="SSF56194">
    <property type="entry name" value="Uridine diphospho-N-Acetylenolpyruvylglucosamine reductase, MurB, C-terminal domain"/>
    <property type="match status" value="1"/>
</dbReference>
<keyword evidence="7" id="KW-0132">Cell division</keyword>
<dbReference type="Gene3D" id="3.30.465.10">
    <property type="match status" value="1"/>
</dbReference>
<dbReference type="Gene3D" id="3.90.78.10">
    <property type="entry name" value="UDP-N-acetylenolpyruvoylglucosamine reductase, C-terminal domain"/>
    <property type="match status" value="1"/>
</dbReference>
<keyword evidence="14" id="KW-0131">Cell cycle</keyword>
<dbReference type="AlphaFoldDB" id="A0A381UBT2"/>
<evidence type="ECO:0000256" key="7">
    <source>
        <dbReference type="ARBA" id="ARBA00022618"/>
    </source>
</evidence>
<dbReference type="HAMAP" id="MF_00037">
    <property type="entry name" value="MurB"/>
    <property type="match status" value="1"/>
</dbReference>
<dbReference type="PANTHER" id="PTHR21071">
    <property type="entry name" value="UDP-N-ACETYLENOLPYRUVOYLGLUCOSAMINE REDUCTASE"/>
    <property type="match status" value="1"/>
</dbReference>
<dbReference type="SUPFAM" id="SSF56176">
    <property type="entry name" value="FAD-binding/transporter-associated domain-like"/>
    <property type="match status" value="1"/>
</dbReference>
<dbReference type="Pfam" id="PF02873">
    <property type="entry name" value="MurB_C"/>
    <property type="match status" value="1"/>
</dbReference>
<dbReference type="Pfam" id="PF01565">
    <property type="entry name" value="FAD_binding_4"/>
    <property type="match status" value="1"/>
</dbReference>
<evidence type="ECO:0000256" key="15">
    <source>
        <dbReference type="ARBA" id="ARBA00023316"/>
    </source>
</evidence>
<feature type="domain" description="FAD-binding PCMH-type" evidence="17">
    <location>
        <begin position="50"/>
        <end position="218"/>
    </location>
</feature>
<comment type="subcellular location">
    <subcellularLocation>
        <location evidence="3">Cytoplasm</location>
    </subcellularLocation>
</comment>
<evidence type="ECO:0000256" key="13">
    <source>
        <dbReference type="ARBA" id="ARBA00023002"/>
    </source>
</evidence>
<evidence type="ECO:0000256" key="12">
    <source>
        <dbReference type="ARBA" id="ARBA00022984"/>
    </source>
</evidence>
<dbReference type="EMBL" id="UINC01005868">
    <property type="protein sequence ID" value="SVA24063.1"/>
    <property type="molecule type" value="Genomic_DNA"/>
</dbReference>
<dbReference type="InterPro" id="IPR011601">
    <property type="entry name" value="MurB_C"/>
</dbReference>
<evidence type="ECO:0000256" key="3">
    <source>
        <dbReference type="ARBA" id="ARBA00004496"/>
    </source>
</evidence>
<dbReference type="GO" id="GO:0005829">
    <property type="term" value="C:cytosol"/>
    <property type="evidence" value="ECO:0007669"/>
    <property type="project" value="TreeGrafter"/>
</dbReference>
<sequence>MLMNAHARDKACFGASWNLATVAELEVICATESCETVRDEVLGRHTSMGVGGSTPLMVWPSHPEAVAKVLEWCADRGLAWRTLGGGSNILVSDAGVIEPVINLTNLVDGANFQATTAKLPSGMLTAQALRTTIRSGLAGLVWSTGLPGTIGGAVAGNAGCWGGQMADVVASIDLIDANGKWQTLENKELTWSYRRLQLPATIGPSAVIVSATVNLRPEDSSELTGRSYKLQQLKRADQPVGVRNSGCIFKNPNPNHSAGWLIEQAACKGIGIGKAQVSTLHGNFLINRGGATFADIEKLITRVQTAVQEQSGIALEEEICRW</sequence>
<dbReference type="UniPathway" id="UPA00219"/>
<evidence type="ECO:0000256" key="10">
    <source>
        <dbReference type="ARBA" id="ARBA00022857"/>
    </source>
</evidence>
<evidence type="ECO:0000313" key="18">
    <source>
        <dbReference type="EMBL" id="SVA24063.1"/>
    </source>
</evidence>
<comment type="cofactor">
    <cofactor evidence="1">
        <name>FAD</name>
        <dbReference type="ChEBI" id="CHEBI:57692"/>
    </cofactor>
</comment>
<evidence type="ECO:0000256" key="4">
    <source>
        <dbReference type="ARBA" id="ARBA00004752"/>
    </source>
</evidence>
<evidence type="ECO:0000256" key="16">
    <source>
        <dbReference type="ARBA" id="ARBA00048914"/>
    </source>
</evidence>
<dbReference type="GO" id="GO:0071949">
    <property type="term" value="F:FAD binding"/>
    <property type="evidence" value="ECO:0007669"/>
    <property type="project" value="InterPro"/>
</dbReference>
<organism evidence="18">
    <name type="scientific">marine metagenome</name>
    <dbReference type="NCBI Taxonomy" id="408172"/>
    <lineage>
        <taxon>unclassified sequences</taxon>
        <taxon>metagenomes</taxon>
        <taxon>ecological metagenomes</taxon>
    </lineage>
</organism>
<dbReference type="PROSITE" id="PS51387">
    <property type="entry name" value="FAD_PCMH"/>
    <property type="match status" value="1"/>
</dbReference>
<dbReference type="GO" id="GO:0009252">
    <property type="term" value="P:peptidoglycan biosynthetic process"/>
    <property type="evidence" value="ECO:0007669"/>
    <property type="project" value="UniProtKB-UniPathway"/>
</dbReference>
<evidence type="ECO:0000256" key="14">
    <source>
        <dbReference type="ARBA" id="ARBA00023306"/>
    </source>
</evidence>
<dbReference type="EC" id="1.3.1.98" evidence="5"/>
<dbReference type="GO" id="GO:0051301">
    <property type="term" value="P:cell division"/>
    <property type="evidence" value="ECO:0007669"/>
    <property type="project" value="UniProtKB-KW"/>
</dbReference>
<keyword evidence="13" id="KW-0560">Oxidoreductase</keyword>
<dbReference type="InterPro" id="IPR016167">
    <property type="entry name" value="FAD-bd_PCMH_sub1"/>
</dbReference>
<dbReference type="InterPro" id="IPR016169">
    <property type="entry name" value="FAD-bd_PCMH_sub2"/>
</dbReference>
<dbReference type="InterPro" id="IPR003170">
    <property type="entry name" value="MurB"/>
</dbReference>
<accession>A0A381UBT2</accession>
<proteinExistence type="inferred from homology"/>
<dbReference type="NCBIfam" id="TIGR00179">
    <property type="entry name" value="murB"/>
    <property type="match status" value="1"/>
</dbReference>
<dbReference type="GO" id="GO:0008360">
    <property type="term" value="P:regulation of cell shape"/>
    <property type="evidence" value="ECO:0007669"/>
    <property type="project" value="UniProtKB-KW"/>
</dbReference>
<dbReference type="NCBIfam" id="NF010480">
    <property type="entry name" value="PRK13905.1"/>
    <property type="match status" value="1"/>
</dbReference>
<evidence type="ECO:0000256" key="8">
    <source>
        <dbReference type="ARBA" id="ARBA00022630"/>
    </source>
</evidence>
<evidence type="ECO:0000259" key="17">
    <source>
        <dbReference type="PROSITE" id="PS51387"/>
    </source>
</evidence>
<keyword evidence="11" id="KW-0133">Cell shape</keyword>
<evidence type="ECO:0000256" key="9">
    <source>
        <dbReference type="ARBA" id="ARBA00022827"/>
    </source>
</evidence>